<gene>
    <name evidence="3" type="ORF">QBC34DRAFT_333125</name>
</gene>
<comment type="caution">
    <text evidence="3">The sequence shown here is derived from an EMBL/GenBank/DDBJ whole genome shotgun (WGS) entry which is preliminary data.</text>
</comment>
<feature type="region of interest" description="Disordered" evidence="1">
    <location>
        <begin position="111"/>
        <end position="146"/>
    </location>
</feature>
<keyword evidence="4" id="KW-1185">Reference proteome</keyword>
<evidence type="ECO:0000256" key="1">
    <source>
        <dbReference type="SAM" id="MobiDB-lite"/>
    </source>
</evidence>
<dbReference type="Gene3D" id="2.120.10.70">
    <property type="entry name" value="Fucose-specific lectin"/>
    <property type="match status" value="1"/>
</dbReference>
<proteinExistence type="predicted"/>
<feature type="transmembrane region" description="Helical" evidence="2">
    <location>
        <begin position="85"/>
        <end position="106"/>
    </location>
</feature>
<evidence type="ECO:0000313" key="4">
    <source>
        <dbReference type="Proteomes" id="UP001321760"/>
    </source>
</evidence>
<name>A0AAV9GDQ1_9PEZI</name>
<reference evidence="3" key="2">
    <citation type="submission" date="2023-05" db="EMBL/GenBank/DDBJ databases">
        <authorList>
            <consortium name="Lawrence Berkeley National Laboratory"/>
            <person name="Steindorff A."/>
            <person name="Hensen N."/>
            <person name="Bonometti L."/>
            <person name="Westerberg I."/>
            <person name="Brannstrom I.O."/>
            <person name="Guillou S."/>
            <person name="Cros-Aarteil S."/>
            <person name="Calhoun S."/>
            <person name="Haridas S."/>
            <person name="Kuo A."/>
            <person name="Mondo S."/>
            <person name="Pangilinan J."/>
            <person name="Riley R."/>
            <person name="Labutti K."/>
            <person name="Andreopoulos B."/>
            <person name="Lipzen A."/>
            <person name="Chen C."/>
            <person name="Yanf M."/>
            <person name="Daum C."/>
            <person name="Ng V."/>
            <person name="Clum A."/>
            <person name="Ohm R."/>
            <person name="Martin F."/>
            <person name="Silar P."/>
            <person name="Natvig D."/>
            <person name="Lalanne C."/>
            <person name="Gautier V."/>
            <person name="Ament-Velasquez S.L."/>
            <person name="Kruys A."/>
            <person name="Hutchinson M.I."/>
            <person name="Powell A.J."/>
            <person name="Barry K."/>
            <person name="Miller A.N."/>
            <person name="Grigoriev I.V."/>
            <person name="Debuchy R."/>
            <person name="Gladieux P."/>
            <person name="Thoren M.H."/>
            <person name="Johannesson H."/>
        </authorList>
    </citation>
    <scope>NUCLEOTIDE SEQUENCE</scope>
    <source>
        <strain evidence="3">PSN243</strain>
    </source>
</reference>
<keyword evidence="2" id="KW-0812">Transmembrane</keyword>
<reference evidence="3" key="1">
    <citation type="journal article" date="2023" name="Mol. Phylogenet. Evol.">
        <title>Genome-scale phylogeny and comparative genomics of the fungal order Sordariales.</title>
        <authorList>
            <person name="Hensen N."/>
            <person name="Bonometti L."/>
            <person name="Westerberg I."/>
            <person name="Brannstrom I.O."/>
            <person name="Guillou S."/>
            <person name="Cros-Aarteil S."/>
            <person name="Calhoun S."/>
            <person name="Haridas S."/>
            <person name="Kuo A."/>
            <person name="Mondo S."/>
            <person name="Pangilinan J."/>
            <person name="Riley R."/>
            <person name="LaButti K."/>
            <person name="Andreopoulos B."/>
            <person name="Lipzen A."/>
            <person name="Chen C."/>
            <person name="Yan M."/>
            <person name="Daum C."/>
            <person name="Ng V."/>
            <person name="Clum A."/>
            <person name="Steindorff A."/>
            <person name="Ohm R.A."/>
            <person name="Martin F."/>
            <person name="Silar P."/>
            <person name="Natvig D.O."/>
            <person name="Lalanne C."/>
            <person name="Gautier V."/>
            <person name="Ament-Velasquez S.L."/>
            <person name="Kruys A."/>
            <person name="Hutchinson M.I."/>
            <person name="Powell A.J."/>
            <person name="Barry K."/>
            <person name="Miller A.N."/>
            <person name="Grigoriev I.V."/>
            <person name="Debuchy R."/>
            <person name="Gladieux P."/>
            <person name="Hiltunen Thoren M."/>
            <person name="Johannesson H."/>
        </authorList>
    </citation>
    <scope>NUCLEOTIDE SEQUENCE</scope>
    <source>
        <strain evidence="3">PSN243</strain>
    </source>
</reference>
<organism evidence="3 4">
    <name type="scientific">Podospora aff. communis PSN243</name>
    <dbReference type="NCBI Taxonomy" id="3040156"/>
    <lineage>
        <taxon>Eukaryota</taxon>
        <taxon>Fungi</taxon>
        <taxon>Dikarya</taxon>
        <taxon>Ascomycota</taxon>
        <taxon>Pezizomycotina</taxon>
        <taxon>Sordariomycetes</taxon>
        <taxon>Sordariomycetidae</taxon>
        <taxon>Sordariales</taxon>
        <taxon>Podosporaceae</taxon>
        <taxon>Podospora</taxon>
    </lineage>
</organism>
<dbReference type="SUPFAM" id="SSF89372">
    <property type="entry name" value="Fucose-specific lectin"/>
    <property type="match status" value="1"/>
</dbReference>
<evidence type="ECO:0008006" key="5">
    <source>
        <dbReference type="Google" id="ProtNLM"/>
    </source>
</evidence>
<dbReference type="EMBL" id="MU865965">
    <property type="protein sequence ID" value="KAK4445468.1"/>
    <property type="molecule type" value="Genomic_DNA"/>
</dbReference>
<evidence type="ECO:0000256" key="2">
    <source>
        <dbReference type="SAM" id="Phobius"/>
    </source>
</evidence>
<dbReference type="Proteomes" id="UP001321760">
    <property type="component" value="Unassembled WGS sequence"/>
</dbReference>
<keyword evidence="2" id="KW-1133">Transmembrane helix</keyword>
<feature type="compositionally biased region" description="Polar residues" evidence="1">
    <location>
        <begin position="126"/>
        <end position="146"/>
    </location>
</feature>
<dbReference type="AlphaFoldDB" id="A0AAV9GDQ1"/>
<evidence type="ECO:0000313" key="3">
    <source>
        <dbReference type="EMBL" id="KAK4445468.1"/>
    </source>
</evidence>
<sequence>MDRHNNYDARNQAGLEVVPPSHSLYSQQLPEVRPESWNAAKEVVLPKYPEAPQHLSHASKAPVELSIAPADSPAAPKKRWNRRRLIIIGGVVAVVVIVAAVLGGVLGSKNASKAEDSASDAVKEGSNPTTTPGASPQFARQGSPLSVTAKRKIDGGVDMLLFYQDTKGEIGYARCDTTKTPQGASCWRTNGTFASHSTDRTQLAATSLVWETRMQPQTQLFYTGGEIRLLGTNMNDQSDPRIVEDSINNMGYTTDRESSLTAYWPWLICQSPNGGLVHVRNNPPANLDPSANWGSFDIGVTALAGTKLAMVPVSTNYTKIADKGGYAVFYQGTDSRLLVFITHLNELNSSYVQSWSTTLPSITMPKRAAIAAFSVARPADTQQRVDTYVLYLDSASNINMLYTDSSSGTVST</sequence>
<keyword evidence="2" id="KW-0472">Membrane</keyword>
<accession>A0AAV9GDQ1</accession>
<feature type="non-terminal residue" evidence="3">
    <location>
        <position position="412"/>
    </location>
</feature>
<protein>
    <recommendedName>
        <fullName evidence="5">Fucose-specific lectin</fullName>
    </recommendedName>
</protein>